<dbReference type="CTD" id="23240"/>
<evidence type="ECO:0000256" key="4">
    <source>
        <dbReference type="ARBA" id="ARBA00022729"/>
    </source>
</evidence>
<dbReference type="InterPro" id="IPR039877">
    <property type="entry name" value="TMEM131-like"/>
</dbReference>
<sequence>MDLEEVIQSSNITMERIERVEANIKFLVWFEHCARKQTGDLRQEAGLEVSRKILHCREEGTNKKRVSGFETMHHPRNSSILLLKNYRPSKYFAATGNPRCITGSSHVAALAFPDNHCIISTNILSEASGPATPHSHPRPPTPPSSLVALRDPVTAADSAWGPQIWEGRRGALWGGPAAVWSAPGRGAQGRSIRIVHVPPRPAAFPIEPLQNVVELWQAEEGELLLPTQGDSEEDMEEHSQEQSFSDKLFSGKGLHFQPSVLDFGIQFLGHPAAKILYAYNPSRDSEVVVNSVFTAARHFHVPPVHCRVIPAMGKTSFRIIFLPTEEGSIESSLFINTSSYGVLPYHVSGIGTRRISTEGSAKQLPNAYFLLPQVQSIQLSQTQAETTNTSLLQVQLECSLRNKVCQQLKSCYMESDDVLRLQMSIIVTMENSSKEFEENTQDLLDHLSIIYVATDKSETSDDSAVNMYILHSGNSLIWIQDVHHFSQRDALSLQFEPVLVPTSATNFTKIASFTCKATSCASGIKEDVKKIKNTPTLKACLSSPVIQGYFRMDSSATQFHIETHENTSGVWSMWYLNHFDHSVVLNDVFVSKETKHILKILNFTGPLFLPPGCWNIFTLKLAVKDIAINLFTNVFLTTNTGAVFAIPLQIYSAPTKEGSLGFEVIAHCGMHYFMGKSKTENPNWEGSLSLDRSTWDVDLELANKLYERWKKFKNGDGCKRTALGMTRFGRLKKSKESESFVSYLPRLITEPGLVLNFSATALRSSVVKYFVVKNPSSWPVSLQLLPLSLYPTPEAVVRLLHKWFGTDMQMINFTTGEFQLTKACPYQGMPSEESEFGILHLHLQPLEMKRVGVVFTPADYGKVTSLILIRNNLTVIDMIGVEGFGARELLKVGGRLPGSGGSLRFKVPESTLMDCRRQLKDSKQILSITKNFKVENIGPLPITVTSLKINGYNCQGYGFEVLDCHQFSLAPNTSRDISIVFTPDFTSSWVIRELTLVTAADLEFHFTLNVTLPHHLLPLCADVVPGPSWEESFWRLTVFFVSLSLLGVILIAFQQAQYILMEFMKTRQRQNASSSSQQNNSSMDVISSHSHKSNCKNFLDTYGPSDKGRGKSCLPINTPQSRIQNAARRSPGTYGHSQKKHKCSVYYSKHRPSPPVASSANTAAEERQTPALGSPLSAPREDVCTDVMGENWINLKYASGINVNLQKNLTLPKNLLNKEENTLKNTVMVNHPSSECHMKEEIQTCMFPKETDIKTSENIGELKERELCSLKTSKKLPENHLSRSAPQYQSDLPEISGKNNGNNQQVPVKNEVDSCETLKKVDTKSPSEKKIHKASKEDICFEKQDIPSVEQEDPYRRKKLQEKKEGNLQNLSWNKNRTCRKNKKRGTAQVLRPSEQSELKLVCNAFERPELSSDINVRNWCIQENPGEICKTDAGIGSSLPSAQEEAEGYYQKTGKKCVEKSCSDSSSDCGSSSGGVRASRGSWGSWSSSSSSSDGDKKPTVGRQHFLPGGDNVSQNDFPSETPISLNLSHNICNPTNVNNVPQYAEPPCPSLPAGPAGVEEDKGFYPPGDLWPTQPMCVTSSYNCAMENSMPGVMQGPAPVHNSFIDWSATCEGQFPSVYCPLELNDYNAFPEENMNYPNGFPCPAEIQTDVMDHNSQSTWSPPPNMPTAWGHASLLNSPPYLTSTRSLSPMSGLFGSIWAPQSDVYESCCPISPTTEHSTHMENQAVMCKEYYPGFNPFRAYMNLDIWTTTADRSTSFPLSRDSSYCGNV</sequence>
<dbReference type="PANTHER" id="PTHR22050">
    <property type="entry name" value="RW1 PROTEIN HOMOLOG"/>
    <property type="match status" value="1"/>
</dbReference>
<dbReference type="Pfam" id="PF12371">
    <property type="entry name" value="TMEM131_like_N"/>
    <property type="match status" value="1"/>
</dbReference>
<dbReference type="PANTHER" id="PTHR22050:SF2">
    <property type="entry name" value="TRANSMEMBRANE PROTEIN 131-LIKE"/>
    <property type="match status" value="1"/>
</dbReference>
<feature type="region of interest" description="Disordered" evidence="9">
    <location>
        <begin position="1465"/>
        <end position="1522"/>
    </location>
</feature>
<dbReference type="GO" id="GO:0005886">
    <property type="term" value="C:plasma membrane"/>
    <property type="evidence" value="ECO:0007669"/>
    <property type="project" value="TreeGrafter"/>
</dbReference>
<evidence type="ECO:0000259" key="11">
    <source>
        <dbReference type="Pfam" id="PF19532"/>
    </source>
</evidence>
<feature type="domain" description="TMEM131L third Ig-like" evidence="12">
    <location>
        <begin position="553"/>
        <end position="652"/>
    </location>
</feature>
<keyword evidence="15" id="KW-1185">Reference proteome</keyword>
<dbReference type="Pfam" id="PF24498">
    <property type="entry name" value="Ig_TMEM131L_3"/>
    <property type="match status" value="1"/>
</dbReference>
<evidence type="ECO:0000313" key="15">
    <source>
        <dbReference type="Proteomes" id="UP000515131"/>
    </source>
</evidence>
<name>A0A6P6HQG1_PUMCO</name>
<dbReference type="Pfam" id="PF24501">
    <property type="entry name" value="Ig_TMEM131L_5"/>
    <property type="match status" value="1"/>
</dbReference>
<dbReference type="InterPro" id="IPR055435">
    <property type="entry name" value="Ig_TMEM131L_3"/>
</dbReference>
<evidence type="ECO:0000256" key="2">
    <source>
        <dbReference type="ARBA" id="ARBA00006682"/>
    </source>
</evidence>
<dbReference type="Proteomes" id="UP000515131">
    <property type="component" value="Unplaced"/>
</dbReference>
<feature type="compositionally biased region" description="Polar residues" evidence="9">
    <location>
        <begin position="1513"/>
        <end position="1522"/>
    </location>
</feature>
<proteinExistence type="inferred from homology"/>
<feature type="compositionally biased region" description="Low complexity" evidence="9">
    <location>
        <begin position="1465"/>
        <end position="1494"/>
    </location>
</feature>
<evidence type="ECO:0000259" key="14">
    <source>
        <dbReference type="Pfam" id="PF24501"/>
    </source>
</evidence>
<feature type="domain" description="Transmembrane protein 131-like second Ig-like" evidence="11">
    <location>
        <begin position="362"/>
        <end position="517"/>
    </location>
</feature>
<feature type="region of interest" description="Disordered" evidence="9">
    <location>
        <begin position="1278"/>
        <end position="1312"/>
    </location>
</feature>
<dbReference type="Gene3D" id="2.60.40.10">
    <property type="entry name" value="Immunoglobulins"/>
    <property type="match status" value="1"/>
</dbReference>
<evidence type="ECO:0000259" key="12">
    <source>
        <dbReference type="Pfam" id="PF24498"/>
    </source>
</evidence>
<comment type="subcellular location">
    <subcellularLocation>
        <location evidence="1">Membrane</location>
        <topology evidence="1">Single-pass type I membrane protein</topology>
    </subcellularLocation>
</comment>
<evidence type="ECO:0000256" key="7">
    <source>
        <dbReference type="ARBA" id="ARBA00023180"/>
    </source>
</evidence>
<evidence type="ECO:0000256" key="9">
    <source>
        <dbReference type="SAM" id="MobiDB-lite"/>
    </source>
</evidence>
<keyword evidence="4" id="KW-0732">Signal</keyword>
<protein>
    <recommendedName>
        <fullName evidence="8">Transmembrane protein 131-like</fullName>
    </recommendedName>
</protein>
<comment type="similarity">
    <text evidence="2">Belongs to the TMEM131 family.</text>
</comment>
<keyword evidence="3" id="KW-0812">Transmembrane</keyword>
<evidence type="ECO:0000256" key="1">
    <source>
        <dbReference type="ARBA" id="ARBA00004479"/>
    </source>
</evidence>
<evidence type="ECO:0000256" key="6">
    <source>
        <dbReference type="ARBA" id="ARBA00023136"/>
    </source>
</evidence>
<keyword evidence="6" id="KW-0472">Membrane</keyword>
<dbReference type="GO" id="GO:0090090">
    <property type="term" value="P:negative regulation of canonical Wnt signaling pathway"/>
    <property type="evidence" value="ECO:0007669"/>
    <property type="project" value="TreeGrafter"/>
</dbReference>
<feature type="domain" description="TMEM131L fourth Ig-like" evidence="13">
    <location>
        <begin position="755"/>
        <end position="886"/>
    </location>
</feature>
<feature type="compositionally biased region" description="Polar residues" evidence="9">
    <location>
        <begin position="1115"/>
        <end position="1124"/>
    </location>
</feature>
<dbReference type="GeneID" id="112858852"/>
<dbReference type="InterPro" id="IPR055437">
    <property type="entry name" value="TMEM131L_Ig_5"/>
</dbReference>
<feature type="domain" description="TMEM131L fifth Ig-like" evidence="14">
    <location>
        <begin position="936"/>
        <end position="1000"/>
    </location>
</feature>
<dbReference type="RefSeq" id="XP_025778002.1">
    <property type="nucleotide sequence ID" value="XM_025922217.1"/>
</dbReference>
<evidence type="ECO:0000259" key="13">
    <source>
        <dbReference type="Pfam" id="PF24499"/>
    </source>
</evidence>
<evidence type="ECO:0000313" key="16">
    <source>
        <dbReference type="RefSeq" id="XP_025778002.1"/>
    </source>
</evidence>
<feature type="compositionally biased region" description="Basic residues" evidence="9">
    <location>
        <begin position="1137"/>
        <end position="1152"/>
    </location>
</feature>
<reference evidence="16" key="1">
    <citation type="submission" date="2025-08" db="UniProtKB">
        <authorList>
            <consortium name="RefSeq"/>
        </authorList>
    </citation>
    <scope>IDENTIFICATION</scope>
    <source>
        <tissue evidence="16">Blood</tissue>
    </source>
</reference>
<dbReference type="Pfam" id="PF24499">
    <property type="entry name" value="Ig_TMEM131L_4"/>
    <property type="match status" value="1"/>
</dbReference>
<feature type="compositionally biased region" description="Polar residues" evidence="9">
    <location>
        <begin position="1297"/>
        <end position="1307"/>
    </location>
</feature>
<accession>A0A6P6HQG1</accession>
<dbReference type="Pfam" id="PF19532">
    <property type="entry name" value="Ig_TMEM131L_2nd"/>
    <property type="match status" value="1"/>
</dbReference>
<dbReference type="InterPro" id="IPR013783">
    <property type="entry name" value="Ig-like_fold"/>
</dbReference>
<dbReference type="InterPro" id="IPR055436">
    <property type="entry name" value="Ig_TMEM131L_4"/>
</dbReference>
<evidence type="ECO:0000256" key="3">
    <source>
        <dbReference type="ARBA" id="ARBA00022692"/>
    </source>
</evidence>
<dbReference type="InterPro" id="IPR022113">
    <property type="entry name" value="TMEM131L_N"/>
</dbReference>
<evidence type="ECO:0000256" key="8">
    <source>
        <dbReference type="ARBA" id="ARBA00070725"/>
    </source>
</evidence>
<evidence type="ECO:0000256" key="5">
    <source>
        <dbReference type="ARBA" id="ARBA00022989"/>
    </source>
</evidence>
<evidence type="ECO:0000259" key="10">
    <source>
        <dbReference type="Pfam" id="PF12371"/>
    </source>
</evidence>
<feature type="region of interest" description="Disordered" evidence="9">
    <location>
        <begin position="1109"/>
        <end position="1180"/>
    </location>
</feature>
<organism evidence="15 16">
    <name type="scientific">Puma concolor</name>
    <name type="common">Mountain lion</name>
    <name type="synonym">Felis concolor</name>
    <dbReference type="NCBI Taxonomy" id="9696"/>
    <lineage>
        <taxon>Eukaryota</taxon>
        <taxon>Metazoa</taxon>
        <taxon>Chordata</taxon>
        <taxon>Craniata</taxon>
        <taxon>Vertebrata</taxon>
        <taxon>Euteleostomi</taxon>
        <taxon>Mammalia</taxon>
        <taxon>Eutheria</taxon>
        <taxon>Laurasiatheria</taxon>
        <taxon>Carnivora</taxon>
        <taxon>Feliformia</taxon>
        <taxon>Felidae</taxon>
        <taxon>Felinae</taxon>
        <taxon>Puma</taxon>
    </lineage>
</organism>
<dbReference type="InterPro" id="IPR045695">
    <property type="entry name" value="TMEM131-like_Ig_dom2"/>
</dbReference>
<keyword evidence="7" id="KW-0325">Glycoprotein</keyword>
<keyword evidence="5" id="KW-1133">Transmembrane helix</keyword>
<dbReference type="FunFam" id="2.60.40.10:FF:000687">
    <property type="entry name" value="transmembrane protein 131-like isoform X3"/>
    <property type="match status" value="1"/>
</dbReference>
<dbReference type="KEGG" id="pcoo:112858852"/>
<feature type="domain" description="Transmembrane protein 131-like N-terminal" evidence="10">
    <location>
        <begin position="254"/>
        <end position="337"/>
    </location>
</feature>
<gene>
    <name evidence="16" type="primary">TMEM131L</name>
</gene>